<evidence type="ECO:0000313" key="2">
    <source>
        <dbReference type="Proteomes" id="UP000712713"/>
    </source>
</evidence>
<gene>
    <name evidence="1" type="ORF">K8V15_07290</name>
</gene>
<sequence length="47" mass="5142">MPQVVFVSSLQKVLPGVDPIGDLDYATGWVTGAEWLRRRRALGEAVS</sequence>
<reference evidence="1" key="2">
    <citation type="submission" date="2021-09" db="EMBL/GenBank/DDBJ databases">
        <authorList>
            <person name="Gilroy R."/>
        </authorList>
    </citation>
    <scope>NUCLEOTIDE SEQUENCE</scope>
    <source>
        <strain evidence="1">ChiGjej3B3-7470</strain>
    </source>
</reference>
<organism evidence="1 2">
    <name type="scientific">Tessaracoccus flavescens</name>
    <dbReference type="NCBI Taxonomy" id="399497"/>
    <lineage>
        <taxon>Bacteria</taxon>
        <taxon>Bacillati</taxon>
        <taxon>Actinomycetota</taxon>
        <taxon>Actinomycetes</taxon>
        <taxon>Propionibacteriales</taxon>
        <taxon>Propionibacteriaceae</taxon>
        <taxon>Tessaracoccus</taxon>
    </lineage>
</organism>
<comment type="caution">
    <text evidence="1">The sequence shown here is derived from an EMBL/GenBank/DDBJ whole genome shotgun (WGS) entry which is preliminary data.</text>
</comment>
<protein>
    <submittedName>
        <fullName evidence="1">Uncharacterized protein</fullName>
    </submittedName>
</protein>
<dbReference type="EMBL" id="DYZF01000184">
    <property type="protein sequence ID" value="HJE51766.1"/>
    <property type="molecule type" value="Genomic_DNA"/>
</dbReference>
<reference evidence="1" key="1">
    <citation type="journal article" date="2021" name="PeerJ">
        <title>Extensive microbial diversity within the chicken gut microbiome revealed by metagenomics and culture.</title>
        <authorList>
            <person name="Gilroy R."/>
            <person name="Ravi A."/>
            <person name="Getino M."/>
            <person name="Pursley I."/>
            <person name="Horton D.L."/>
            <person name="Alikhan N.F."/>
            <person name="Baker D."/>
            <person name="Gharbi K."/>
            <person name="Hall N."/>
            <person name="Watson M."/>
            <person name="Adriaenssens E.M."/>
            <person name="Foster-Nyarko E."/>
            <person name="Jarju S."/>
            <person name="Secka A."/>
            <person name="Antonio M."/>
            <person name="Oren A."/>
            <person name="Chaudhuri R.R."/>
            <person name="La Ragione R."/>
            <person name="Hildebrand F."/>
            <person name="Pallen M.J."/>
        </authorList>
    </citation>
    <scope>NUCLEOTIDE SEQUENCE</scope>
    <source>
        <strain evidence="1">ChiGjej3B3-7470</strain>
    </source>
</reference>
<evidence type="ECO:0000313" key="1">
    <source>
        <dbReference type="EMBL" id="HJE51766.1"/>
    </source>
</evidence>
<accession>A0A921EQN7</accession>
<name>A0A921EQN7_9ACTN</name>
<dbReference type="Proteomes" id="UP000712713">
    <property type="component" value="Unassembled WGS sequence"/>
</dbReference>
<proteinExistence type="predicted"/>
<dbReference type="AlphaFoldDB" id="A0A921EQN7"/>